<evidence type="ECO:0000256" key="1">
    <source>
        <dbReference type="SAM" id="MobiDB-lite"/>
    </source>
</evidence>
<proteinExistence type="predicted"/>
<reference evidence="2 3" key="1">
    <citation type="submission" date="2024-01" db="EMBL/GenBank/DDBJ databases">
        <title>Genome assemblies of Stephania.</title>
        <authorList>
            <person name="Yang L."/>
        </authorList>
    </citation>
    <scope>NUCLEOTIDE SEQUENCE [LARGE SCALE GENOMIC DNA]</scope>
    <source>
        <strain evidence="2">QJT</strain>
        <tissue evidence="2">Leaf</tissue>
    </source>
</reference>
<name>A0AAP0F2T0_9MAGN</name>
<organism evidence="2 3">
    <name type="scientific">Stephania japonica</name>
    <dbReference type="NCBI Taxonomy" id="461633"/>
    <lineage>
        <taxon>Eukaryota</taxon>
        <taxon>Viridiplantae</taxon>
        <taxon>Streptophyta</taxon>
        <taxon>Embryophyta</taxon>
        <taxon>Tracheophyta</taxon>
        <taxon>Spermatophyta</taxon>
        <taxon>Magnoliopsida</taxon>
        <taxon>Ranunculales</taxon>
        <taxon>Menispermaceae</taxon>
        <taxon>Menispermoideae</taxon>
        <taxon>Cissampelideae</taxon>
        <taxon>Stephania</taxon>
    </lineage>
</organism>
<feature type="region of interest" description="Disordered" evidence="1">
    <location>
        <begin position="1"/>
        <end position="21"/>
    </location>
</feature>
<evidence type="ECO:0000313" key="3">
    <source>
        <dbReference type="Proteomes" id="UP001417504"/>
    </source>
</evidence>
<protein>
    <submittedName>
        <fullName evidence="2">Uncharacterized protein</fullName>
    </submittedName>
</protein>
<dbReference type="EMBL" id="JBBNAE010000008">
    <property type="protein sequence ID" value="KAK9102860.1"/>
    <property type="molecule type" value="Genomic_DNA"/>
</dbReference>
<sequence length="154" mass="17145">MDRSPSHTIHSPQLWSFAPQGSNLRPGDKYPGLANLVPLSRFKHEGTGSHRTPRAKRARARVVPGWVTSREVLPLGGTRFAKLWVLIPVSQFEPQGRKTTLGPWMVWEGLRSMAHTACAVLEGVRPMAGPLHYSRLFNFEGEILLVGKNCNDPN</sequence>
<dbReference type="Proteomes" id="UP001417504">
    <property type="component" value="Unassembled WGS sequence"/>
</dbReference>
<dbReference type="AlphaFoldDB" id="A0AAP0F2T0"/>
<gene>
    <name evidence="2" type="ORF">Sjap_020114</name>
</gene>
<accession>A0AAP0F2T0</accession>
<keyword evidence="3" id="KW-1185">Reference proteome</keyword>
<evidence type="ECO:0000313" key="2">
    <source>
        <dbReference type="EMBL" id="KAK9102860.1"/>
    </source>
</evidence>
<comment type="caution">
    <text evidence="2">The sequence shown here is derived from an EMBL/GenBank/DDBJ whole genome shotgun (WGS) entry which is preliminary data.</text>
</comment>